<dbReference type="SUPFAM" id="SSF55781">
    <property type="entry name" value="GAF domain-like"/>
    <property type="match status" value="1"/>
</dbReference>
<dbReference type="Pfam" id="PF13426">
    <property type="entry name" value="PAS_9"/>
    <property type="match status" value="1"/>
</dbReference>
<sequence>MKDLTDISVFKQEFLIYMKEQKHILMMYEDIEDYRFVASRFIADGLTSNDCCVMATDAYSHKLVLQDLEKLDVSPQEKIAEGRLTLIDVNQHYSHGDGFNPDETMNGWKGLTEAAVGKGFDNVRAVGEATFCLGGNGLEDKIIYYENIINEELFPNFPFMSLCVYDKNRYSEKVLRAAVQSHPMMVYGTKIFKHNMYFVPPEVFFSENNGGNELDLWLANVEATNSIHQEAVQNREKLQQALEATNDGIWEYNLATGEFHCSERWAGMLGYTRDEVPSFGCYCDENIHPEDRKIFDDAFRSYLNGASDTYAVELRIKTKDGSYKWIFTRGKIVLRDDAGKPVKIVGAHTDITEKKEAEQRLEESEQLFRMLFDDAPMPYQSLDAEGRFITVNKMFCQTLGYTPEELIGRNFAEFLHPDWAGHFRENFPKFKAVGEILGVEFQMKKKNGAYVLVSFTGKVGKEPDGSFRQTHCVFRDITAERAYQEGLVKAKEEAERRAAELLRKQEIESELANLGTMLLNPTTIEAISIAILDASKRITGSKFGYAGVIDENTGNLVCHTMTRDIWDVCNVPDKSIVFEKFGGLWGWVLENKQPILVNDLKEDARSTGVPEGHIEIENFLSYPVLLNDKLVGQVAVANARGNYDSADQEFMKNISVFFGLAIQRARHEHGLVEEKHKAEQANHAKSMFLANMSHELRTPLNGIMGMQQLLKATHLNAEQEGYVSLAMDSAKRLTNLLGDILDLTKIEAGKLNVVETTVDLQETFALAEQLFGPACGQKGVEIHFAIHPALSKKFLGDQIRLQQVLNNVIGNAVKFTDAGSIRCEAYPLPQKTEKTQRVLFSVSDTGIGIEQEKLDQLFEPFTQADEGYKRAYQGAGLGLSIVRQLVELMGGSVSVASERGKGTEFTFCLTFKVDAEDSYEIDSSAPKEYCKPCPQSILIAEDETVNRKALQTILRKAGYKVKSVENGAETIRELSECAYDLVLMDIQMPIMDGVEAARAIRSGKAGQDKTSIPIVAVTAYAMSGDKEHFLKAGMDGYLAKPVEVDQLNSVISELLSA</sequence>
<feature type="coiled-coil region" evidence="7">
    <location>
        <begin position="484"/>
        <end position="511"/>
    </location>
</feature>
<evidence type="ECO:0000256" key="2">
    <source>
        <dbReference type="ARBA" id="ARBA00012438"/>
    </source>
</evidence>
<evidence type="ECO:0000259" key="8">
    <source>
        <dbReference type="PROSITE" id="PS50109"/>
    </source>
</evidence>
<dbReference type="PROSITE" id="PS50113">
    <property type="entry name" value="PAC"/>
    <property type="match status" value="2"/>
</dbReference>
<dbReference type="Gene3D" id="3.40.50.2300">
    <property type="match status" value="1"/>
</dbReference>
<dbReference type="InterPro" id="IPR036097">
    <property type="entry name" value="HisK_dim/P_sf"/>
</dbReference>
<dbReference type="PROSITE" id="PS50112">
    <property type="entry name" value="PAS"/>
    <property type="match status" value="2"/>
</dbReference>
<dbReference type="InterPro" id="IPR003018">
    <property type="entry name" value="GAF"/>
</dbReference>
<dbReference type="NCBIfam" id="TIGR00229">
    <property type="entry name" value="sensory_box"/>
    <property type="match status" value="2"/>
</dbReference>
<dbReference type="CDD" id="cd17546">
    <property type="entry name" value="REC_hyHK_CKI1_RcsC-like"/>
    <property type="match status" value="1"/>
</dbReference>
<dbReference type="SMART" id="SM00065">
    <property type="entry name" value="GAF"/>
    <property type="match status" value="1"/>
</dbReference>
<dbReference type="SMART" id="SM00091">
    <property type="entry name" value="PAS"/>
    <property type="match status" value="2"/>
</dbReference>
<dbReference type="InterPro" id="IPR036890">
    <property type="entry name" value="HATPase_C_sf"/>
</dbReference>
<dbReference type="Pfam" id="PF02518">
    <property type="entry name" value="HATPase_c"/>
    <property type="match status" value="1"/>
</dbReference>
<dbReference type="SMART" id="SM00388">
    <property type="entry name" value="HisKA"/>
    <property type="match status" value="1"/>
</dbReference>
<feature type="domain" description="PAC" evidence="11">
    <location>
        <begin position="310"/>
        <end position="363"/>
    </location>
</feature>
<organism evidence="12 13">
    <name type="scientific">Paucidesulfovibrio gracilis DSM 16080</name>
    <dbReference type="NCBI Taxonomy" id="1121449"/>
    <lineage>
        <taxon>Bacteria</taxon>
        <taxon>Pseudomonadati</taxon>
        <taxon>Thermodesulfobacteriota</taxon>
        <taxon>Desulfovibrionia</taxon>
        <taxon>Desulfovibrionales</taxon>
        <taxon>Desulfovibrionaceae</taxon>
        <taxon>Paucidesulfovibrio</taxon>
    </lineage>
</organism>
<dbReference type="SUPFAM" id="SSF55785">
    <property type="entry name" value="PYP-like sensor domain (PAS domain)"/>
    <property type="match status" value="2"/>
</dbReference>
<dbReference type="EC" id="2.7.13.3" evidence="2"/>
<dbReference type="SMART" id="SM00086">
    <property type="entry name" value="PAC"/>
    <property type="match status" value="2"/>
</dbReference>
<keyword evidence="7" id="KW-0175">Coiled coil</keyword>
<dbReference type="EMBL" id="FUYC01000013">
    <property type="protein sequence ID" value="SKA90975.1"/>
    <property type="molecule type" value="Genomic_DNA"/>
</dbReference>
<dbReference type="PRINTS" id="PR00344">
    <property type="entry name" value="BCTRLSENSOR"/>
</dbReference>
<dbReference type="InterPro" id="IPR004358">
    <property type="entry name" value="Sig_transdc_His_kin-like_C"/>
</dbReference>
<feature type="domain" description="Histidine kinase" evidence="8">
    <location>
        <begin position="691"/>
        <end position="913"/>
    </location>
</feature>
<dbReference type="Pfam" id="PF13185">
    <property type="entry name" value="GAF_2"/>
    <property type="match status" value="1"/>
</dbReference>
<keyword evidence="5" id="KW-0418">Kinase</keyword>
<dbReference type="Gene3D" id="3.30.565.10">
    <property type="entry name" value="Histidine kinase-like ATPase, C-terminal domain"/>
    <property type="match status" value="1"/>
</dbReference>
<dbReference type="CDD" id="cd00082">
    <property type="entry name" value="HisKA"/>
    <property type="match status" value="1"/>
</dbReference>
<dbReference type="CDD" id="cd16922">
    <property type="entry name" value="HATPase_EvgS-ArcB-TorS-like"/>
    <property type="match status" value="1"/>
</dbReference>
<dbReference type="Pfam" id="PF14417">
    <property type="entry name" value="MEDS"/>
    <property type="match status" value="1"/>
</dbReference>
<dbReference type="Proteomes" id="UP000190027">
    <property type="component" value="Unassembled WGS sequence"/>
</dbReference>
<dbReference type="SUPFAM" id="SSF52172">
    <property type="entry name" value="CheY-like"/>
    <property type="match status" value="1"/>
</dbReference>
<gene>
    <name evidence="12" type="ORF">SAMN02745704_02275</name>
</gene>
<comment type="catalytic activity">
    <reaction evidence="1">
        <text>ATP + protein L-histidine = ADP + protein N-phospho-L-histidine.</text>
        <dbReference type="EC" id="2.7.13.3"/>
    </reaction>
</comment>
<evidence type="ECO:0000256" key="1">
    <source>
        <dbReference type="ARBA" id="ARBA00000085"/>
    </source>
</evidence>
<evidence type="ECO:0000256" key="4">
    <source>
        <dbReference type="ARBA" id="ARBA00022679"/>
    </source>
</evidence>
<dbReference type="Gene3D" id="3.30.450.20">
    <property type="entry name" value="PAS domain"/>
    <property type="match status" value="2"/>
</dbReference>
<dbReference type="PANTHER" id="PTHR45339:SF5">
    <property type="entry name" value="HISTIDINE KINASE"/>
    <property type="match status" value="1"/>
</dbReference>
<dbReference type="InterPro" id="IPR003594">
    <property type="entry name" value="HATPase_dom"/>
</dbReference>
<dbReference type="AlphaFoldDB" id="A0A1T4XPH3"/>
<evidence type="ECO:0000259" key="9">
    <source>
        <dbReference type="PROSITE" id="PS50110"/>
    </source>
</evidence>
<keyword evidence="4" id="KW-0808">Transferase</keyword>
<dbReference type="InterPro" id="IPR003661">
    <property type="entry name" value="HisK_dim/P_dom"/>
</dbReference>
<dbReference type="PROSITE" id="PS50110">
    <property type="entry name" value="RESPONSE_REGULATORY"/>
    <property type="match status" value="1"/>
</dbReference>
<feature type="domain" description="Response regulatory" evidence="9">
    <location>
        <begin position="936"/>
        <end position="1055"/>
    </location>
</feature>
<feature type="modified residue" description="4-aspartylphosphate" evidence="6">
    <location>
        <position position="985"/>
    </location>
</feature>
<feature type="domain" description="PAS" evidence="10">
    <location>
        <begin position="234"/>
        <end position="306"/>
    </location>
</feature>
<dbReference type="STRING" id="1121449.SAMN02745704_02275"/>
<dbReference type="PANTHER" id="PTHR45339">
    <property type="entry name" value="HYBRID SIGNAL TRANSDUCTION HISTIDINE KINASE J"/>
    <property type="match status" value="1"/>
</dbReference>
<protein>
    <recommendedName>
        <fullName evidence="2">histidine kinase</fullName>
        <ecNumber evidence="2">2.7.13.3</ecNumber>
    </recommendedName>
</protein>
<evidence type="ECO:0000256" key="5">
    <source>
        <dbReference type="ARBA" id="ARBA00022777"/>
    </source>
</evidence>
<evidence type="ECO:0000259" key="11">
    <source>
        <dbReference type="PROSITE" id="PS50113"/>
    </source>
</evidence>
<dbReference type="SMART" id="SM00448">
    <property type="entry name" value="REC"/>
    <property type="match status" value="1"/>
</dbReference>
<dbReference type="InterPro" id="IPR013655">
    <property type="entry name" value="PAS_fold_3"/>
</dbReference>
<evidence type="ECO:0000256" key="7">
    <source>
        <dbReference type="SAM" id="Coils"/>
    </source>
</evidence>
<dbReference type="InterPro" id="IPR001610">
    <property type="entry name" value="PAC"/>
</dbReference>
<feature type="domain" description="PAC" evidence="11">
    <location>
        <begin position="437"/>
        <end position="489"/>
    </location>
</feature>
<dbReference type="InterPro" id="IPR029016">
    <property type="entry name" value="GAF-like_dom_sf"/>
</dbReference>
<evidence type="ECO:0000313" key="13">
    <source>
        <dbReference type="Proteomes" id="UP000190027"/>
    </source>
</evidence>
<dbReference type="Pfam" id="PF00072">
    <property type="entry name" value="Response_reg"/>
    <property type="match status" value="1"/>
</dbReference>
<dbReference type="PROSITE" id="PS50109">
    <property type="entry name" value="HIS_KIN"/>
    <property type="match status" value="1"/>
</dbReference>
<dbReference type="InterPro" id="IPR011006">
    <property type="entry name" value="CheY-like_superfamily"/>
</dbReference>
<evidence type="ECO:0000313" key="12">
    <source>
        <dbReference type="EMBL" id="SKA90975.1"/>
    </source>
</evidence>
<proteinExistence type="predicted"/>
<dbReference type="Gene3D" id="1.10.287.130">
    <property type="match status" value="1"/>
</dbReference>
<dbReference type="InterPro" id="IPR035965">
    <property type="entry name" value="PAS-like_dom_sf"/>
</dbReference>
<dbReference type="OrthoDB" id="9758705at2"/>
<dbReference type="SUPFAM" id="SSF47384">
    <property type="entry name" value="Homodimeric domain of signal transducing histidine kinase"/>
    <property type="match status" value="1"/>
</dbReference>
<evidence type="ECO:0000259" key="10">
    <source>
        <dbReference type="PROSITE" id="PS50112"/>
    </source>
</evidence>
<dbReference type="InterPro" id="IPR025847">
    <property type="entry name" value="MEDS_domain"/>
</dbReference>
<keyword evidence="13" id="KW-1185">Reference proteome</keyword>
<dbReference type="InterPro" id="IPR005467">
    <property type="entry name" value="His_kinase_dom"/>
</dbReference>
<evidence type="ECO:0000256" key="6">
    <source>
        <dbReference type="PROSITE-ProRule" id="PRU00169"/>
    </source>
</evidence>
<dbReference type="GO" id="GO:0000155">
    <property type="term" value="F:phosphorelay sensor kinase activity"/>
    <property type="evidence" value="ECO:0007669"/>
    <property type="project" value="InterPro"/>
</dbReference>
<dbReference type="InterPro" id="IPR001789">
    <property type="entry name" value="Sig_transdc_resp-reg_receiver"/>
</dbReference>
<dbReference type="Gene3D" id="3.30.450.40">
    <property type="match status" value="1"/>
</dbReference>
<accession>A0A1T4XPH3</accession>
<dbReference type="InterPro" id="IPR000700">
    <property type="entry name" value="PAS-assoc_C"/>
</dbReference>
<name>A0A1T4XPH3_9BACT</name>
<feature type="domain" description="PAS" evidence="10">
    <location>
        <begin position="364"/>
        <end position="418"/>
    </location>
</feature>
<dbReference type="FunFam" id="3.30.565.10:FF:000010">
    <property type="entry name" value="Sensor histidine kinase RcsC"/>
    <property type="match status" value="1"/>
</dbReference>
<dbReference type="InterPro" id="IPR000014">
    <property type="entry name" value="PAS"/>
</dbReference>
<keyword evidence="3 6" id="KW-0597">Phosphoprotein</keyword>
<dbReference type="SUPFAM" id="SSF55874">
    <property type="entry name" value="ATPase domain of HSP90 chaperone/DNA topoisomerase II/histidine kinase"/>
    <property type="match status" value="1"/>
</dbReference>
<dbReference type="Pfam" id="PF00512">
    <property type="entry name" value="HisKA"/>
    <property type="match status" value="1"/>
</dbReference>
<reference evidence="12 13" key="1">
    <citation type="submission" date="2017-02" db="EMBL/GenBank/DDBJ databases">
        <authorList>
            <person name="Peterson S.W."/>
        </authorList>
    </citation>
    <scope>NUCLEOTIDE SEQUENCE [LARGE SCALE GENOMIC DNA]</scope>
    <source>
        <strain evidence="12 13">DSM 16080</strain>
    </source>
</reference>
<dbReference type="SMART" id="SM00387">
    <property type="entry name" value="HATPase_c"/>
    <property type="match status" value="1"/>
</dbReference>
<dbReference type="CDD" id="cd00130">
    <property type="entry name" value="PAS"/>
    <property type="match status" value="2"/>
</dbReference>
<evidence type="ECO:0000256" key="3">
    <source>
        <dbReference type="ARBA" id="ARBA00022553"/>
    </source>
</evidence>
<dbReference type="Pfam" id="PF08447">
    <property type="entry name" value="PAS_3"/>
    <property type="match status" value="1"/>
</dbReference>
<dbReference type="RefSeq" id="WP_078717824.1">
    <property type="nucleotide sequence ID" value="NZ_FUYC01000013.1"/>
</dbReference>